<keyword evidence="1" id="KW-0472">Membrane</keyword>
<dbReference type="RefSeq" id="WP_379817256.1">
    <property type="nucleotide sequence ID" value="NZ_JBHUDZ010000001.1"/>
</dbReference>
<dbReference type="EMBL" id="JBHUDZ010000001">
    <property type="protein sequence ID" value="MFD1601170.1"/>
    <property type="molecule type" value="Genomic_DNA"/>
</dbReference>
<evidence type="ECO:0000256" key="1">
    <source>
        <dbReference type="SAM" id="Phobius"/>
    </source>
</evidence>
<feature type="transmembrane region" description="Helical" evidence="1">
    <location>
        <begin position="51"/>
        <end position="70"/>
    </location>
</feature>
<keyword evidence="1" id="KW-1133">Transmembrane helix</keyword>
<protein>
    <submittedName>
        <fullName evidence="2">DUF5808 domain-containing protein</fullName>
    </submittedName>
</protein>
<sequence>MKDNNEPSEETKERWNQDPDNWIWGIFYYNPEDTRLLPPKRIKELGWTVNFANPNSVFLVFVFIGILLIISEKMKLGQ</sequence>
<comment type="caution">
    <text evidence="2">The sequence shown here is derived from an EMBL/GenBank/DDBJ whole genome shotgun (WGS) entry which is preliminary data.</text>
</comment>
<keyword evidence="1" id="KW-0812">Transmembrane</keyword>
<organism evidence="2 3">
    <name type="scientific">Flavobacterium artemisiae</name>
    <dbReference type="NCBI Taxonomy" id="2126556"/>
    <lineage>
        <taxon>Bacteria</taxon>
        <taxon>Pseudomonadati</taxon>
        <taxon>Bacteroidota</taxon>
        <taxon>Flavobacteriia</taxon>
        <taxon>Flavobacteriales</taxon>
        <taxon>Flavobacteriaceae</taxon>
        <taxon>Flavobacterium</taxon>
    </lineage>
</organism>
<proteinExistence type="predicted"/>
<keyword evidence="3" id="KW-1185">Reference proteome</keyword>
<evidence type="ECO:0000313" key="2">
    <source>
        <dbReference type="EMBL" id="MFD1601170.1"/>
    </source>
</evidence>
<accession>A0ABW4H7U0</accession>
<gene>
    <name evidence="2" type="ORF">ACFSC2_00295</name>
</gene>
<name>A0ABW4H7U0_9FLAO</name>
<evidence type="ECO:0000313" key="3">
    <source>
        <dbReference type="Proteomes" id="UP001597138"/>
    </source>
</evidence>
<reference evidence="3" key="1">
    <citation type="journal article" date="2019" name="Int. J. Syst. Evol. Microbiol.">
        <title>The Global Catalogue of Microorganisms (GCM) 10K type strain sequencing project: providing services to taxonomists for standard genome sequencing and annotation.</title>
        <authorList>
            <consortium name="The Broad Institute Genomics Platform"/>
            <consortium name="The Broad Institute Genome Sequencing Center for Infectious Disease"/>
            <person name="Wu L."/>
            <person name="Ma J."/>
        </authorList>
    </citation>
    <scope>NUCLEOTIDE SEQUENCE [LARGE SCALE GENOMIC DNA]</scope>
    <source>
        <strain evidence="3">CCUG 70865</strain>
    </source>
</reference>
<dbReference type="Proteomes" id="UP001597138">
    <property type="component" value="Unassembled WGS sequence"/>
</dbReference>